<feature type="transmembrane region" description="Helical" evidence="3">
    <location>
        <begin position="21"/>
        <end position="44"/>
    </location>
</feature>
<dbReference type="Proteomes" id="UP000036356">
    <property type="component" value="Unassembled WGS sequence"/>
</dbReference>
<dbReference type="GO" id="GO:0004252">
    <property type="term" value="F:serine-type endopeptidase activity"/>
    <property type="evidence" value="ECO:0007669"/>
    <property type="project" value="InterPro"/>
</dbReference>
<keyword evidence="3" id="KW-0812">Transmembrane</keyword>
<keyword evidence="1 5" id="KW-0645">Protease</keyword>
<organism evidence="5 6">
    <name type="scientific">Desulfosporosinus acididurans</name>
    <dbReference type="NCBI Taxonomy" id="476652"/>
    <lineage>
        <taxon>Bacteria</taxon>
        <taxon>Bacillati</taxon>
        <taxon>Bacillota</taxon>
        <taxon>Clostridia</taxon>
        <taxon>Eubacteriales</taxon>
        <taxon>Desulfitobacteriaceae</taxon>
        <taxon>Desulfosporosinus</taxon>
    </lineage>
</organism>
<keyword evidence="3" id="KW-1133">Transmembrane helix</keyword>
<sequence>MSYYNDQNDYSKKRRPSFLSTLVIAVISAVIGGIIAVALIPSVYGNKQAAPMNRVIINGPGTTPTINTGSNDNFPVVQIAKAVGPAVVGIANFQSQGSLFGGGGLTEAGSGSGFIIDAQHGYIVTNNHVVTGAEKLVVSLADGRNLNAKLVGADDRTDLAVVQISDTSKLTATQEGDSTKLQVGEPVVAIGNPGGQEFARSVTTGVVSATNRILDIPGESSFNLIQTDAAINPGNSGGPLVNYQGQVIGINSAKNQEQGFEGMGFAIPISDALPTIEQLIAKGYASHAGLNVQIDPRYTAEYASQRGWPAGAYVSKVVLGGPAQRAGITAGDIITKINGKDIKSSLELTHELFKYKAGDKVTVTVFRNSKTLEMSVTLTEIKSQ</sequence>
<evidence type="ECO:0000256" key="3">
    <source>
        <dbReference type="SAM" id="Phobius"/>
    </source>
</evidence>
<dbReference type="InterPro" id="IPR036034">
    <property type="entry name" value="PDZ_sf"/>
</dbReference>
<dbReference type="GO" id="GO:0006508">
    <property type="term" value="P:proteolysis"/>
    <property type="evidence" value="ECO:0007669"/>
    <property type="project" value="UniProtKB-KW"/>
</dbReference>
<keyword evidence="6" id="KW-1185">Reference proteome</keyword>
<dbReference type="SUPFAM" id="SSF50156">
    <property type="entry name" value="PDZ domain-like"/>
    <property type="match status" value="1"/>
</dbReference>
<evidence type="ECO:0000313" key="6">
    <source>
        <dbReference type="Proteomes" id="UP000036356"/>
    </source>
</evidence>
<keyword evidence="2 5" id="KW-0378">Hydrolase</keyword>
<dbReference type="Pfam" id="PF13180">
    <property type="entry name" value="PDZ_2"/>
    <property type="match status" value="1"/>
</dbReference>
<evidence type="ECO:0000256" key="2">
    <source>
        <dbReference type="ARBA" id="ARBA00022801"/>
    </source>
</evidence>
<dbReference type="Gene3D" id="2.40.10.120">
    <property type="match status" value="1"/>
</dbReference>
<dbReference type="InterPro" id="IPR001940">
    <property type="entry name" value="Peptidase_S1C"/>
</dbReference>
<proteinExistence type="predicted"/>
<dbReference type="RefSeq" id="WP_047808934.1">
    <property type="nucleotide sequence ID" value="NZ_LDZY01000003.1"/>
</dbReference>
<evidence type="ECO:0000313" key="5">
    <source>
        <dbReference type="EMBL" id="KLU67091.1"/>
    </source>
</evidence>
<comment type="caution">
    <text evidence="5">The sequence shown here is derived from an EMBL/GenBank/DDBJ whole genome shotgun (WGS) entry which is preliminary data.</text>
</comment>
<protein>
    <submittedName>
        <fullName evidence="5">Serine protease Do-like HtrB</fullName>
        <ecNumber evidence="5">3.4.21.107</ecNumber>
    </submittedName>
</protein>
<dbReference type="EC" id="3.4.21.107" evidence="5"/>
<dbReference type="PROSITE" id="PS50106">
    <property type="entry name" value="PDZ"/>
    <property type="match status" value="1"/>
</dbReference>
<evidence type="ECO:0000256" key="1">
    <source>
        <dbReference type="ARBA" id="ARBA00022670"/>
    </source>
</evidence>
<dbReference type="Gene3D" id="2.30.42.10">
    <property type="match status" value="1"/>
</dbReference>
<dbReference type="AlphaFoldDB" id="A0A0J1IQX2"/>
<dbReference type="SUPFAM" id="SSF50494">
    <property type="entry name" value="Trypsin-like serine proteases"/>
    <property type="match status" value="1"/>
</dbReference>
<gene>
    <name evidence="5" type="primary">htrB_1</name>
    <name evidence="5" type="ORF">DEAC_c10250</name>
</gene>
<dbReference type="PRINTS" id="PR00834">
    <property type="entry name" value="PROTEASES2C"/>
</dbReference>
<dbReference type="PANTHER" id="PTHR43343:SF3">
    <property type="entry name" value="PROTEASE DO-LIKE 8, CHLOROPLASTIC"/>
    <property type="match status" value="1"/>
</dbReference>
<dbReference type="InterPro" id="IPR009003">
    <property type="entry name" value="Peptidase_S1_PA"/>
</dbReference>
<name>A0A0J1IQX2_9FIRM</name>
<dbReference type="EMBL" id="LDZY01000003">
    <property type="protein sequence ID" value="KLU67091.1"/>
    <property type="molecule type" value="Genomic_DNA"/>
</dbReference>
<reference evidence="5 6" key="1">
    <citation type="submission" date="2015-06" db="EMBL/GenBank/DDBJ databases">
        <title>Draft genome of the moderately acidophilic sulfate reducer Candidatus Desulfosporosinus acididurans strain M1.</title>
        <authorList>
            <person name="Poehlein A."/>
            <person name="Petzsch P."/>
            <person name="Johnson B.D."/>
            <person name="Schloemann M."/>
            <person name="Daniel R."/>
            <person name="Muehling M."/>
        </authorList>
    </citation>
    <scope>NUCLEOTIDE SEQUENCE [LARGE SCALE GENOMIC DNA]</scope>
    <source>
        <strain evidence="5 6">M1</strain>
    </source>
</reference>
<dbReference type="InterPro" id="IPR051201">
    <property type="entry name" value="Chloro_Bact_Ser_Proteases"/>
</dbReference>
<dbReference type="Pfam" id="PF13365">
    <property type="entry name" value="Trypsin_2"/>
    <property type="match status" value="1"/>
</dbReference>
<feature type="domain" description="PDZ" evidence="4">
    <location>
        <begin position="277"/>
        <end position="369"/>
    </location>
</feature>
<dbReference type="STRING" id="476652.DEAC_c10250"/>
<keyword evidence="3" id="KW-0472">Membrane</keyword>
<dbReference type="SMART" id="SM00228">
    <property type="entry name" value="PDZ"/>
    <property type="match status" value="1"/>
</dbReference>
<evidence type="ECO:0000259" key="4">
    <source>
        <dbReference type="PROSITE" id="PS50106"/>
    </source>
</evidence>
<dbReference type="PANTHER" id="PTHR43343">
    <property type="entry name" value="PEPTIDASE S12"/>
    <property type="match status" value="1"/>
</dbReference>
<accession>A0A0J1IQX2</accession>
<dbReference type="PATRIC" id="fig|476652.3.peg.1055"/>
<dbReference type="InterPro" id="IPR001478">
    <property type="entry name" value="PDZ"/>
</dbReference>